<keyword evidence="2" id="KW-1185">Reference proteome</keyword>
<accession>A0A7R7ID79</accession>
<dbReference type="Proteomes" id="UP000595897">
    <property type="component" value="Chromosome"/>
</dbReference>
<dbReference type="SUPFAM" id="SSF144020">
    <property type="entry name" value="FdhE-like"/>
    <property type="match status" value="1"/>
</dbReference>
<reference evidence="1 2" key="1">
    <citation type="submission" date="2020-11" db="EMBL/GenBank/DDBJ databases">
        <title>Draft genome sequencing of a Lachnospiraceae strain isolated from anoxic soil subjected to BSD treatment.</title>
        <authorList>
            <person name="Uek A."/>
            <person name="Tonouchi A."/>
        </authorList>
    </citation>
    <scope>NUCLEOTIDE SEQUENCE [LARGE SCALE GENOMIC DNA]</scope>
    <source>
        <strain evidence="1 2">TB5</strain>
    </source>
</reference>
<dbReference type="AlphaFoldDB" id="A0A7R7ID79"/>
<proteinExistence type="predicted"/>
<gene>
    <name evidence="1" type="ORF">bsdtb5_20490</name>
</gene>
<sequence>MIGICPNCGNYEWNKEVSEDKKYIQCQQCGHQWSYKAMPLFILTGCFTFEYLCITP</sequence>
<dbReference type="InterPro" id="IPR024064">
    <property type="entry name" value="FdhE-like_sf"/>
</dbReference>
<dbReference type="EMBL" id="AP024169">
    <property type="protein sequence ID" value="BCN30754.1"/>
    <property type="molecule type" value="Genomic_DNA"/>
</dbReference>
<organism evidence="1 2">
    <name type="scientific">Anaeromicropila herbilytica</name>
    <dbReference type="NCBI Taxonomy" id="2785025"/>
    <lineage>
        <taxon>Bacteria</taxon>
        <taxon>Bacillati</taxon>
        <taxon>Bacillota</taxon>
        <taxon>Clostridia</taxon>
        <taxon>Lachnospirales</taxon>
        <taxon>Lachnospiraceae</taxon>
        <taxon>Anaeromicropila</taxon>
    </lineage>
</organism>
<evidence type="ECO:0000313" key="1">
    <source>
        <dbReference type="EMBL" id="BCN30754.1"/>
    </source>
</evidence>
<dbReference type="RefSeq" id="WP_271715948.1">
    <property type="nucleotide sequence ID" value="NZ_AP024169.1"/>
</dbReference>
<name>A0A7R7ID79_9FIRM</name>
<dbReference type="KEGG" id="ahb:bsdtb5_20490"/>
<evidence type="ECO:0000313" key="2">
    <source>
        <dbReference type="Proteomes" id="UP000595897"/>
    </source>
</evidence>
<protein>
    <submittedName>
        <fullName evidence="1">Uncharacterized protein</fullName>
    </submittedName>
</protein>